<keyword evidence="9" id="KW-0206">Cytoskeleton</keyword>
<evidence type="ECO:0000256" key="7">
    <source>
        <dbReference type="ARBA" id="ARBA00023054"/>
    </source>
</evidence>
<evidence type="ECO:0000256" key="12">
    <source>
        <dbReference type="SAM" id="MobiDB-lite"/>
    </source>
</evidence>
<organism evidence="14 15">
    <name type="scientific">Monosiga brevicollis</name>
    <name type="common">Choanoflagellate</name>
    <dbReference type="NCBI Taxonomy" id="81824"/>
    <lineage>
        <taxon>Eukaryota</taxon>
        <taxon>Choanoflagellata</taxon>
        <taxon>Craspedida</taxon>
        <taxon>Salpingoecidae</taxon>
        <taxon>Monosiga</taxon>
    </lineage>
</organism>
<evidence type="ECO:0000259" key="13">
    <source>
        <dbReference type="PROSITE" id="PS50067"/>
    </source>
</evidence>
<dbReference type="GO" id="GO:0005737">
    <property type="term" value="C:cytoplasm"/>
    <property type="evidence" value="ECO:0000318"/>
    <property type="project" value="GO_Central"/>
</dbReference>
<keyword evidence="5 10" id="KW-0547">Nucleotide-binding</keyword>
<dbReference type="GO" id="GO:0005819">
    <property type="term" value="C:spindle"/>
    <property type="evidence" value="ECO:0007669"/>
    <property type="project" value="UniProtKB-SubCell"/>
</dbReference>
<dbReference type="InterPro" id="IPR047149">
    <property type="entry name" value="KIF11-like"/>
</dbReference>
<keyword evidence="6 10" id="KW-0067">ATP-binding</keyword>
<keyword evidence="2" id="KW-0963">Cytoplasm</keyword>
<dbReference type="InParanoid" id="A9UXD7"/>
<dbReference type="GO" id="GO:0005874">
    <property type="term" value="C:microtubule"/>
    <property type="evidence" value="ECO:0000318"/>
    <property type="project" value="GO_Central"/>
</dbReference>
<evidence type="ECO:0000256" key="6">
    <source>
        <dbReference type="ARBA" id="ARBA00022840"/>
    </source>
</evidence>
<dbReference type="PANTHER" id="PTHR47970">
    <property type="entry name" value="KINESIN-LIKE PROTEIN KIF11"/>
    <property type="match status" value="1"/>
</dbReference>
<dbReference type="GO" id="GO:0005524">
    <property type="term" value="F:ATP binding"/>
    <property type="evidence" value="ECO:0007669"/>
    <property type="project" value="UniProtKB-UniRule"/>
</dbReference>
<evidence type="ECO:0000256" key="1">
    <source>
        <dbReference type="ARBA" id="ARBA00004186"/>
    </source>
</evidence>
<evidence type="ECO:0000313" key="15">
    <source>
        <dbReference type="Proteomes" id="UP000001357"/>
    </source>
</evidence>
<dbReference type="PROSITE" id="PS50067">
    <property type="entry name" value="KINESIN_MOTOR_2"/>
    <property type="match status" value="1"/>
</dbReference>
<feature type="region of interest" description="Disordered" evidence="12">
    <location>
        <begin position="945"/>
        <end position="1088"/>
    </location>
</feature>
<dbReference type="GO" id="GO:0005634">
    <property type="term" value="C:nucleus"/>
    <property type="evidence" value="ECO:0000318"/>
    <property type="project" value="GO_Central"/>
</dbReference>
<dbReference type="SMART" id="SM00129">
    <property type="entry name" value="KISc"/>
    <property type="match status" value="1"/>
</dbReference>
<evidence type="ECO:0000256" key="9">
    <source>
        <dbReference type="ARBA" id="ARBA00023212"/>
    </source>
</evidence>
<feature type="region of interest" description="Disordered" evidence="12">
    <location>
        <begin position="25"/>
        <end position="49"/>
    </location>
</feature>
<feature type="region of interest" description="Disordered" evidence="12">
    <location>
        <begin position="631"/>
        <end position="653"/>
    </location>
</feature>
<dbReference type="PRINTS" id="PR00380">
    <property type="entry name" value="KINESINHEAVY"/>
</dbReference>
<dbReference type="GO" id="GO:0016887">
    <property type="term" value="F:ATP hydrolysis activity"/>
    <property type="evidence" value="ECO:0000318"/>
    <property type="project" value="GO_Central"/>
</dbReference>
<dbReference type="InterPro" id="IPR019821">
    <property type="entry name" value="Kinesin_motor_CS"/>
</dbReference>
<feature type="binding site" evidence="10">
    <location>
        <begin position="152"/>
        <end position="159"/>
    </location>
    <ligand>
        <name>ATP</name>
        <dbReference type="ChEBI" id="CHEBI:30616"/>
    </ligand>
</feature>
<keyword evidence="15" id="KW-1185">Reference proteome</keyword>
<feature type="domain" description="Kinesin motor" evidence="13">
    <location>
        <begin position="62"/>
        <end position="492"/>
    </location>
</feature>
<name>A9UXD7_MONBE</name>
<protein>
    <recommendedName>
        <fullName evidence="13">Kinesin motor domain-containing protein</fullName>
    </recommendedName>
</protein>
<dbReference type="GeneID" id="5890250"/>
<dbReference type="Pfam" id="PF00225">
    <property type="entry name" value="Kinesin"/>
    <property type="match status" value="1"/>
</dbReference>
<feature type="coiled-coil region" evidence="11">
    <location>
        <begin position="725"/>
        <end position="880"/>
    </location>
</feature>
<dbReference type="Gene3D" id="3.40.850.10">
    <property type="entry name" value="Kinesin motor domain"/>
    <property type="match status" value="1"/>
</dbReference>
<dbReference type="AlphaFoldDB" id="A9UXD7"/>
<keyword evidence="7 11" id="KW-0175">Coiled coil</keyword>
<evidence type="ECO:0000256" key="8">
    <source>
        <dbReference type="ARBA" id="ARBA00023175"/>
    </source>
</evidence>
<gene>
    <name evidence="14" type="ORF">MONBRDRAFT_24755</name>
</gene>
<keyword evidence="3" id="KW-0597">Phosphoprotein</keyword>
<feature type="compositionally biased region" description="Low complexity" evidence="12">
    <location>
        <begin position="631"/>
        <end position="650"/>
    </location>
</feature>
<dbReference type="PROSITE" id="PS00411">
    <property type="entry name" value="KINESIN_MOTOR_1"/>
    <property type="match status" value="1"/>
</dbReference>
<evidence type="ECO:0000256" key="10">
    <source>
        <dbReference type="PROSITE-ProRule" id="PRU00283"/>
    </source>
</evidence>
<feature type="coiled-coil region" evidence="11">
    <location>
        <begin position="517"/>
        <end position="598"/>
    </location>
</feature>
<feature type="coiled-coil region" evidence="11">
    <location>
        <begin position="654"/>
        <end position="695"/>
    </location>
</feature>
<dbReference type="GO" id="GO:0008017">
    <property type="term" value="F:microtubule binding"/>
    <property type="evidence" value="ECO:0000318"/>
    <property type="project" value="GO_Central"/>
</dbReference>
<dbReference type="FunCoup" id="A9UXD7">
    <property type="interactions" value="515"/>
</dbReference>
<dbReference type="OMA" id="NEACSIN"/>
<dbReference type="InterPro" id="IPR027417">
    <property type="entry name" value="P-loop_NTPase"/>
</dbReference>
<dbReference type="eggNOG" id="KOG0247">
    <property type="taxonomic scope" value="Eukaryota"/>
</dbReference>
<dbReference type="GO" id="GO:0003777">
    <property type="term" value="F:microtubule motor activity"/>
    <property type="evidence" value="ECO:0000318"/>
    <property type="project" value="GO_Central"/>
</dbReference>
<feature type="compositionally biased region" description="Basic residues" evidence="12">
    <location>
        <begin position="993"/>
        <end position="1003"/>
    </location>
</feature>
<dbReference type="GO" id="GO:0005871">
    <property type="term" value="C:kinesin complex"/>
    <property type="evidence" value="ECO:0000318"/>
    <property type="project" value="GO_Central"/>
</dbReference>
<dbReference type="GO" id="GO:0007018">
    <property type="term" value="P:microtubule-based movement"/>
    <property type="evidence" value="ECO:0000318"/>
    <property type="project" value="GO_Central"/>
</dbReference>
<comment type="similarity">
    <text evidence="10">Belongs to the TRAFAC class myosin-kinesin ATPase superfamily. Kinesin family.</text>
</comment>
<dbReference type="KEGG" id="mbr:MONBRDRAFT_24755"/>
<comment type="subcellular location">
    <subcellularLocation>
        <location evidence="1">Cytoplasm</location>
        <location evidence="1">Cytoskeleton</location>
        <location evidence="1">Spindle</location>
    </subcellularLocation>
</comment>
<sequence length="1088" mass="119460">MYSPTQDAGLPANHNAAEVDDIRTRLFASTDEDDADNVPAQDSAPQQSVIAPAPDAARVNALMQVFARLKPPSNEHSADQSIQRLDDQTLMATPPPSSVAYKNANGSVSSAQYSFSHVFDTTAQQRSFFKSVGLPMVKEVLDGNNGLLFATGVTSSGKTYTVLGSPESPGLLPRSLDVLFNSIGQQLCERNDMKPQLYNKIRFMTREEVAEAATIKAQCLDLGFQAEADAVLDATAAPTDTDANEELQQSTVSSNTSMEDMAMLRGDREVETTTLGVHDGCQYLIYVSFAELYNELAYDLLEPVSGKHRSSKKLRGSNGAVYIDGLREVQVASIEEALRVFTFGRHNRRVASTRLNKDSSRSHSIFTLKVIRLPNVAEPHYASISRLSIVDLAGSERTSNTQAGGKRIREAGNINKSLMTLSQCIKDLRWNQLHPRAASRLPPFRESRLTRLFQGYLEGKGVVRMIVNLSVEDKDYDETIHVLNFSAIARKVKDRAVASRIDTGRHAASTSDEPQNKMVLEGELSALRHQLDATEKDMESLHEYNETLQDRIYDLQQALLRFEREQTELEARIREEVAEEMAEQLVEIEEAFEAMAKRNVTNMEHTYERKLALLTHSVARAAHHRRIRSAVASPAAPPQAAVANNAATAPSEDEVRLGTELRLAQERIAELEQQLGAAQQENENTRRDLKSVRARAAEEVGAITVKYKRAQVALEQAQIQAVGSRDSLQKETADLQSKLEAANAARADMLTLVAELEADLEARETENAQLQAQVEQLFEAGADAADVAQLHEQAEIQAATISELRAQVASVQELKEMTTVQAANIAALEREVKVIKAKNKALQEEVKALQQDKATLRQKLDDVTETAQSAMEEAEQLSRASSMRSLASFKSGASIKSTISLAALEHEGLHSIDNYVATPPRVTVSVEEHATPIYDNMGEVTMIGETGARDSPQSSKRAKRYEVHADAETADPVEAAQPSALAKASTTPEAKTRKGRKGRKAAKAVKETAEASSAQDENDSVKSTPEVATKSTRRTRKLGQRTNIASPLQETSNVAATTNTKTAAPERETKMLTPIGRRLRPRRTRANK</sequence>
<reference evidence="14 15" key="1">
    <citation type="journal article" date="2008" name="Nature">
        <title>The genome of the choanoflagellate Monosiga brevicollis and the origin of metazoans.</title>
        <authorList>
            <consortium name="JGI Sequencing"/>
            <person name="King N."/>
            <person name="Westbrook M.J."/>
            <person name="Young S.L."/>
            <person name="Kuo A."/>
            <person name="Abedin M."/>
            <person name="Chapman J."/>
            <person name="Fairclough S."/>
            <person name="Hellsten U."/>
            <person name="Isogai Y."/>
            <person name="Letunic I."/>
            <person name="Marr M."/>
            <person name="Pincus D."/>
            <person name="Putnam N."/>
            <person name="Rokas A."/>
            <person name="Wright K.J."/>
            <person name="Zuzow R."/>
            <person name="Dirks W."/>
            <person name="Good M."/>
            <person name="Goodstein D."/>
            <person name="Lemons D."/>
            <person name="Li W."/>
            <person name="Lyons J.B."/>
            <person name="Morris A."/>
            <person name="Nichols S."/>
            <person name="Richter D.J."/>
            <person name="Salamov A."/>
            <person name="Bork P."/>
            <person name="Lim W.A."/>
            <person name="Manning G."/>
            <person name="Miller W.T."/>
            <person name="McGinnis W."/>
            <person name="Shapiro H."/>
            <person name="Tjian R."/>
            <person name="Grigoriev I.V."/>
            <person name="Rokhsar D."/>
        </authorList>
    </citation>
    <scope>NUCLEOTIDE SEQUENCE [LARGE SCALE GENOMIC DNA]</scope>
    <source>
        <strain evidence="15">MX1 / ATCC 50154</strain>
    </source>
</reference>
<dbReference type="SUPFAM" id="SSF52540">
    <property type="entry name" value="P-loop containing nucleoside triphosphate hydrolases"/>
    <property type="match status" value="1"/>
</dbReference>
<accession>A9UXD7</accession>
<keyword evidence="8 10" id="KW-0505">Motor protein</keyword>
<dbReference type="InterPro" id="IPR036961">
    <property type="entry name" value="Kinesin_motor_dom_sf"/>
</dbReference>
<evidence type="ECO:0000256" key="2">
    <source>
        <dbReference type="ARBA" id="ARBA00022490"/>
    </source>
</evidence>
<evidence type="ECO:0000256" key="4">
    <source>
        <dbReference type="ARBA" id="ARBA00022701"/>
    </source>
</evidence>
<dbReference type="RefSeq" id="XP_001745139.1">
    <property type="nucleotide sequence ID" value="XM_001745087.1"/>
</dbReference>
<evidence type="ECO:0000256" key="5">
    <source>
        <dbReference type="ARBA" id="ARBA00022741"/>
    </source>
</evidence>
<dbReference type="Proteomes" id="UP000001357">
    <property type="component" value="Unassembled WGS sequence"/>
</dbReference>
<dbReference type="EMBL" id="CH991548">
    <property type="protein sequence ID" value="EDQ90372.1"/>
    <property type="molecule type" value="Genomic_DNA"/>
</dbReference>
<proteinExistence type="inferred from homology"/>
<evidence type="ECO:0000256" key="11">
    <source>
        <dbReference type="SAM" id="Coils"/>
    </source>
</evidence>
<dbReference type="PANTHER" id="PTHR47970:SF29">
    <property type="entry name" value="KINESIN FAMILY MEMBER 20B"/>
    <property type="match status" value="1"/>
</dbReference>
<evidence type="ECO:0000256" key="3">
    <source>
        <dbReference type="ARBA" id="ARBA00022553"/>
    </source>
</evidence>
<feature type="compositionally biased region" description="Basic residues" evidence="12">
    <location>
        <begin position="1077"/>
        <end position="1088"/>
    </location>
</feature>
<evidence type="ECO:0000313" key="14">
    <source>
        <dbReference type="EMBL" id="EDQ90372.1"/>
    </source>
</evidence>
<dbReference type="STRING" id="81824.A9UXD7"/>
<keyword evidence="4" id="KW-0493">Microtubule</keyword>
<feature type="compositionally biased region" description="Polar residues" evidence="12">
    <location>
        <begin position="1040"/>
        <end position="1054"/>
    </location>
</feature>
<dbReference type="InterPro" id="IPR001752">
    <property type="entry name" value="Kinesin_motor_dom"/>
</dbReference>